<dbReference type="PANTHER" id="PTHR38731:SF1">
    <property type="entry name" value="FECR PROTEIN DOMAIN-CONTAINING PROTEIN"/>
    <property type="match status" value="1"/>
</dbReference>
<dbReference type="Gene3D" id="2.60.120.1440">
    <property type="match status" value="1"/>
</dbReference>
<dbReference type="HOGENOM" id="CLU_1244677_0_0_12"/>
<dbReference type="PANTHER" id="PTHR38731">
    <property type="entry name" value="LIPL45-RELATED LIPOPROTEIN-RELATED"/>
    <property type="match status" value="1"/>
</dbReference>
<keyword evidence="3" id="KW-1185">Reference proteome</keyword>
<dbReference type="KEGG" id="slr:L21SP2_3187"/>
<dbReference type="Pfam" id="PF04773">
    <property type="entry name" value="FecR"/>
    <property type="match status" value="1"/>
</dbReference>
<gene>
    <name evidence="2" type="ORF">L21SP2_3187</name>
</gene>
<dbReference type="AlphaFoldDB" id="V5WL45"/>
<proteinExistence type="predicted"/>
<dbReference type="RefSeq" id="WP_024269423.1">
    <property type="nucleotide sequence ID" value="NC_023035.1"/>
</dbReference>
<dbReference type="InterPro" id="IPR006860">
    <property type="entry name" value="FecR"/>
</dbReference>
<feature type="domain" description="FecR protein" evidence="1">
    <location>
        <begin position="56"/>
        <end position="153"/>
    </location>
</feature>
<organism evidence="2 3">
    <name type="scientific">Salinispira pacifica</name>
    <dbReference type="NCBI Taxonomy" id="1307761"/>
    <lineage>
        <taxon>Bacteria</taxon>
        <taxon>Pseudomonadati</taxon>
        <taxon>Spirochaetota</taxon>
        <taxon>Spirochaetia</taxon>
        <taxon>Spirochaetales</taxon>
        <taxon>Spirochaetaceae</taxon>
        <taxon>Salinispira</taxon>
    </lineage>
</organism>
<protein>
    <recommendedName>
        <fullName evidence="1">FecR protein domain-containing protein</fullName>
    </recommendedName>
</protein>
<reference evidence="2 3" key="1">
    <citation type="journal article" date="2015" name="Stand. Genomic Sci.">
        <title>Complete genome sequence and description of Salinispira pacifica gen. nov., sp. nov., a novel spirochaete isolated form a hypersaline microbial mat.</title>
        <authorList>
            <person name="Ben Hania W."/>
            <person name="Joseph M."/>
            <person name="Schumann P."/>
            <person name="Bunk B."/>
            <person name="Fiebig A."/>
            <person name="Sproer C."/>
            <person name="Klenk H.P."/>
            <person name="Fardeau M.L."/>
            <person name="Spring S."/>
        </authorList>
    </citation>
    <scope>NUCLEOTIDE SEQUENCE [LARGE SCALE GENOMIC DNA]</scope>
    <source>
        <strain evidence="2 3">L21-RPul-D2</strain>
    </source>
</reference>
<dbReference type="OrthoDB" id="369729at2"/>
<evidence type="ECO:0000259" key="1">
    <source>
        <dbReference type="Pfam" id="PF04773"/>
    </source>
</evidence>
<dbReference type="eggNOG" id="COG4254">
    <property type="taxonomic scope" value="Bacteria"/>
</dbReference>
<sequence length="224" mass="24658">MFRTFRFVLLLAVLLMPAVTLVAQNGFIEYLEGDVTLQRSGNRITPDFGDELQQGDVLVTGGDGLVIINIDDRGQVKLLPDTELILDSIQDDISVELKRGGVFSRLHRLGGKEFDLRAGSMVAGVRGTEFFTLFGKQVEDEPDVWLCVNEGVVGVSVPQVDPSGETLVREGEGINILAGKTITDPRFYEWTTELNWNMDPQAGSVADDTSAEALYDDLLDIDYD</sequence>
<evidence type="ECO:0000313" key="3">
    <source>
        <dbReference type="Proteomes" id="UP000018680"/>
    </source>
</evidence>
<name>V5WL45_9SPIO</name>
<dbReference type="EMBL" id="CP006939">
    <property type="protein sequence ID" value="AHC16527.1"/>
    <property type="molecule type" value="Genomic_DNA"/>
</dbReference>
<dbReference type="STRING" id="1307761.L21SP2_3187"/>
<evidence type="ECO:0000313" key="2">
    <source>
        <dbReference type="EMBL" id="AHC16527.1"/>
    </source>
</evidence>
<accession>V5WL45</accession>
<dbReference type="Proteomes" id="UP000018680">
    <property type="component" value="Chromosome"/>
</dbReference>